<dbReference type="OrthoDB" id="6436868at2759"/>
<dbReference type="PANTHER" id="PTHR38681">
    <property type="entry name" value="RETROVIRUS-RELATED POL POLYPROTEIN FROM TRANSPOSON 412-LIKE PROTEIN-RELATED"/>
    <property type="match status" value="1"/>
</dbReference>
<name>A0A4Y2PXN2_ARAVE</name>
<reference evidence="1 2" key="1">
    <citation type="journal article" date="2019" name="Sci. Rep.">
        <title>Orb-weaving spider Araneus ventricosus genome elucidates the spidroin gene catalogue.</title>
        <authorList>
            <person name="Kono N."/>
            <person name="Nakamura H."/>
            <person name="Ohtoshi R."/>
            <person name="Moran D.A.P."/>
            <person name="Shinohara A."/>
            <person name="Yoshida Y."/>
            <person name="Fujiwara M."/>
            <person name="Mori M."/>
            <person name="Tomita M."/>
            <person name="Arakawa K."/>
        </authorList>
    </citation>
    <scope>NUCLEOTIDE SEQUENCE [LARGE SCALE GENOMIC DNA]</scope>
</reference>
<gene>
    <name evidence="1" type="ORF">AVEN_207549_1</name>
</gene>
<accession>A0A4Y2PXN2</accession>
<dbReference type="AlphaFoldDB" id="A0A4Y2PXN2"/>
<evidence type="ECO:0000313" key="1">
    <source>
        <dbReference type="EMBL" id="GBN55633.1"/>
    </source>
</evidence>
<dbReference type="Proteomes" id="UP000499080">
    <property type="component" value="Unassembled WGS sequence"/>
</dbReference>
<proteinExistence type="predicted"/>
<dbReference type="EMBL" id="BGPR01012337">
    <property type="protein sequence ID" value="GBN55633.1"/>
    <property type="molecule type" value="Genomic_DNA"/>
</dbReference>
<protein>
    <submittedName>
        <fullName evidence="1">Uncharacterized protein</fullName>
    </submittedName>
</protein>
<evidence type="ECO:0000313" key="2">
    <source>
        <dbReference type="Proteomes" id="UP000499080"/>
    </source>
</evidence>
<dbReference type="PANTHER" id="PTHR38681:SF1">
    <property type="entry name" value="RETROVIRUS-RELATED POL POLYPROTEIN FROM TRANSPOSON 412-LIKE PROTEIN"/>
    <property type="match status" value="1"/>
</dbReference>
<keyword evidence="2" id="KW-1185">Reference proteome</keyword>
<sequence length="112" mass="12720">MCRLGSSERWVQQLPTILLGMRTAFKEDINASSADLVYGYNLRLSGQFLQDNSVKTEPSEFQDLLRQHFRDPRPVAASSHSSAQNFCLQRARQLFSCVRPSRRCAPFTPTAL</sequence>
<comment type="caution">
    <text evidence="1">The sequence shown here is derived from an EMBL/GenBank/DDBJ whole genome shotgun (WGS) entry which is preliminary data.</text>
</comment>
<organism evidence="1 2">
    <name type="scientific">Araneus ventricosus</name>
    <name type="common">Orbweaver spider</name>
    <name type="synonym">Epeira ventricosa</name>
    <dbReference type="NCBI Taxonomy" id="182803"/>
    <lineage>
        <taxon>Eukaryota</taxon>
        <taxon>Metazoa</taxon>
        <taxon>Ecdysozoa</taxon>
        <taxon>Arthropoda</taxon>
        <taxon>Chelicerata</taxon>
        <taxon>Arachnida</taxon>
        <taxon>Araneae</taxon>
        <taxon>Araneomorphae</taxon>
        <taxon>Entelegynae</taxon>
        <taxon>Araneoidea</taxon>
        <taxon>Araneidae</taxon>
        <taxon>Araneus</taxon>
    </lineage>
</organism>